<proteinExistence type="predicted"/>
<dbReference type="Pfam" id="PF12867">
    <property type="entry name" value="DinB_2"/>
    <property type="match status" value="1"/>
</dbReference>
<dbReference type="RefSeq" id="WP_137401859.1">
    <property type="nucleotide sequence ID" value="NZ_BMIU01000010.1"/>
</dbReference>
<comment type="caution">
    <text evidence="2">The sequence shown here is derived from an EMBL/GenBank/DDBJ whole genome shotgun (WGS) entry which is preliminary data.</text>
</comment>
<evidence type="ECO:0000313" key="2">
    <source>
        <dbReference type="EMBL" id="GGF34340.1"/>
    </source>
</evidence>
<evidence type="ECO:0000259" key="1">
    <source>
        <dbReference type="Pfam" id="PF12867"/>
    </source>
</evidence>
<accession>A0ABQ1V1C1</accession>
<dbReference type="InterPro" id="IPR024775">
    <property type="entry name" value="DinB-like"/>
</dbReference>
<evidence type="ECO:0000313" key="3">
    <source>
        <dbReference type="Proteomes" id="UP000647339"/>
    </source>
</evidence>
<protein>
    <recommendedName>
        <fullName evidence="1">DinB-like domain-containing protein</fullName>
    </recommendedName>
</protein>
<dbReference type="Proteomes" id="UP000647339">
    <property type="component" value="Unassembled WGS sequence"/>
</dbReference>
<keyword evidence="3" id="KW-1185">Reference proteome</keyword>
<reference evidence="3" key="1">
    <citation type="journal article" date="2019" name="Int. J. Syst. Evol. Microbiol.">
        <title>The Global Catalogue of Microorganisms (GCM) 10K type strain sequencing project: providing services to taxonomists for standard genome sequencing and annotation.</title>
        <authorList>
            <consortium name="The Broad Institute Genomics Platform"/>
            <consortium name="The Broad Institute Genome Sequencing Center for Infectious Disease"/>
            <person name="Wu L."/>
            <person name="Ma J."/>
        </authorList>
    </citation>
    <scope>NUCLEOTIDE SEQUENCE [LARGE SCALE GENOMIC DNA]</scope>
    <source>
        <strain evidence="3">CGMCC 1.15407</strain>
    </source>
</reference>
<dbReference type="EMBL" id="BMIU01000010">
    <property type="protein sequence ID" value="GGF34340.1"/>
    <property type="molecule type" value="Genomic_DNA"/>
</dbReference>
<feature type="domain" description="DinB-like" evidence="1">
    <location>
        <begin position="11"/>
        <end position="159"/>
    </location>
</feature>
<sequence>MNAAKNVFEAFEEISTQLISHLKDLSENQLNSIPFEGSWTAAQVGNHLFKSYAVAYTLKGNTAACDRQVDQKVWDIKNVFLDFTIKMASPEAILPDNNPISKAQLIRQLTERIEELKALKDEDLHRVCLDFIIPEYGEFTRLEWMWFTIFHTRRHVYQLEKIIAKLPKNSYHNVS</sequence>
<gene>
    <name evidence="2" type="ORF">GCM10011339_23270</name>
</gene>
<name>A0ABQ1V1C1_9BACT</name>
<organism evidence="2 3">
    <name type="scientific">Echinicola rosea</name>
    <dbReference type="NCBI Taxonomy" id="1807691"/>
    <lineage>
        <taxon>Bacteria</taxon>
        <taxon>Pseudomonadati</taxon>
        <taxon>Bacteroidota</taxon>
        <taxon>Cytophagia</taxon>
        <taxon>Cytophagales</taxon>
        <taxon>Cyclobacteriaceae</taxon>
        <taxon>Echinicola</taxon>
    </lineage>
</organism>
<dbReference type="Gene3D" id="1.20.120.450">
    <property type="entry name" value="dinb family like domain"/>
    <property type="match status" value="1"/>
</dbReference>
<dbReference type="InterPro" id="IPR034660">
    <property type="entry name" value="DinB/YfiT-like"/>
</dbReference>
<dbReference type="SUPFAM" id="SSF109854">
    <property type="entry name" value="DinB/YfiT-like putative metalloenzymes"/>
    <property type="match status" value="1"/>
</dbReference>